<reference evidence="4 5" key="1">
    <citation type="submission" date="2024-05" db="EMBL/GenBank/DDBJ databases">
        <authorList>
            <consortium name="Candidatus Magnetaquicoccaceae bacterium FCR-1 genome sequencing consortium"/>
            <person name="Shimoshige H."/>
            <person name="Shimamura S."/>
            <person name="Taoka A."/>
            <person name="Kobayashi H."/>
            <person name="Maekawa T."/>
        </authorList>
    </citation>
    <scope>NUCLEOTIDE SEQUENCE [LARGE SCALE GENOMIC DNA]</scope>
    <source>
        <strain evidence="4 5">FCR-1</strain>
    </source>
</reference>
<gene>
    <name evidence="4" type="ORF">SIID45300_02468</name>
</gene>
<feature type="domain" description="PAC" evidence="2">
    <location>
        <begin position="100"/>
        <end position="152"/>
    </location>
</feature>
<dbReference type="Pfam" id="PF00990">
    <property type="entry name" value="GGDEF"/>
    <property type="match status" value="1"/>
</dbReference>
<dbReference type="NCBIfam" id="TIGR00229">
    <property type="entry name" value="sensory_box"/>
    <property type="match status" value="1"/>
</dbReference>
<dbReference type="RefSeq" id="WP_420905803.1">
    <property type="nucleotide sequence ID" value="NZ_BAAFGK010000004.1"/>
</dbReference>
<evidence type="ECO:0000313" key="4">
    <source>
        <dbReference type="EMBL" id="GAB0058124.1"/>
    </source>
</evidence>
<dbReference type="PROSITE" id="PS50887">
    <property type="entry name" value="GGDEF"/>
    <property type="match status" value="1"/>
</dbReference>
<dbReference type="InterPro" id="IPR000014">
    <property type="entry name" value="PAS"/>
</dbReference>
<dbReference type="CDD" id="cd00130">
    <property type="entry name" value="PAS"/>
    <property type="match status" value="2"/>
</dbReference>
<feature type="domain" description="PAS" evidence="1">
    <location>
        <begin position="153"/>
        <end position="197"/>
    </location>
</feature>
<protein>
    <recommendedName>
        <fullName evidence="6">Diguanylate cyclase</fullName>
    </recommendedName>
</protein>
<dbReference type="InterPro" id="IPR029787">
    <property type="entry name" value="Nucleotide_cyclase"/>
</dbReference>
<accession>A0ABQ0CB58</accession>
<dbReference type="InterPro" id="IPR043128">
    <property type="entry name" value="Rev_trsase/Diguanyl_cyclase"/>
</dbReference>
<dbReference type="Pfam" id="PF13426">
    <property type="entry name" value="PAS_9"/>
    <property type="match status" value="1"/>
</dbReference>
<dbReference type="SMART" id="SM00267">
    <property type="entry name" value="GGDEF"/>
    <property type="match status" value="1"/>
</dbReference>
<dbReference type="InterPro" id="IPR035965">
    <property type="entry name" value="PAS-like_dom_sf"/>
</dbReference>
<dbReference type="SMART" id="SM00086">
    <property type="entry name" value="PAC"/>
    <property type="match status" value="2"/>
</dbReference>
<reference evidence="4 5" key="2">
    <citation type="submission" date="2024-09" db="EMBL/GenBank/DDBJ databases">
        <title>Draft genome sequence of Candidatus Magnetaquicoccaceae bacterium FCR-1.</title>
        <authorList>
            <person name="Shimoshige H."/>
            <person name="Shimamura S."/>
            <person name="Taoka A."/>
            <person name="Kobayashi H."/>
            <person name="Maekawa T."/>
        </authorList>
    </citation>
    <scope>NUCLEOTIDE SEQUENCE [LARGE SCALE GENOMIC DNA]</scope>
    <source>
        <strain evidence="4 5">FCR-1</strain>
    </source>
</reference>
<organism evidence="4 5">
    <name type="scientific">Candidatus Magnetaquiglobus chichijimensis</name>
    <dbReference type="NCBI Taxonomy" id="3141448"/>
    <lineage>
        <taxon>Bacteria</taxon>
        <taxon>Pseudomonadati</taxon>
        <taxon>Pseudomonadota</taxon>
        <taxon>Magnetococcia</taxon>
        <taxon>Magnetococcales</taxon>
        <taxon>Candidatus Magnetaquicoccaceae</taxon>
        <taxon>Candidatus Magnetaquiglobus</taxon>
    </lineage>
</organism>
<evidence type="ECO:0000259" key="2">
    <source>
        <dbReference type="PROSITE" id="PS50113"/>
    </source>
</evidence>
<evidence type="ECO:0000259" key="3">
    <source>
        <dbReference type="PROSITE" id="PS50887"/>
    </source>
</evidence>
<proteinExistence type="predicted"/>
<dbReference type="PANTHER" id="PTHR44757">
    <property type="entry name" value="DIGUANYLATE CYCLASE DGCP"/>
    <property type="match status" value="1"/>
</dbReference>
<dbReference type="InterPro" id="IPR000160">
    <property type="entry name" value="GGDEF_dom"/>
</dbReference>
<dbReference type="EMBL" id="BAAFGK010000004">
    <property type="protein sequence ID" value="GAB0058124.1"/>
    <property type="molecule type" value="Genomic_DNA"/>
</dbReference>
<feature type="domain" description="PAS" evidence="1">
    <location>
        <begin position="28"/>
        <end position="72"/>
    </location>
</feature>
<dbReference type="PROSITE" id="PS50112">
    <property type="entry name" value="PAS"/>
    <property type="match status" value="2"/>
</dbReference>
<dbReference type="Gene3D" id="3.30.450.20">
    <property type="entry name" value="PAS domain"/>
    <property type="match status" value="2"/>
</dbReference>
<evidence type="ECO:0008006" key="6">
    <source>
        <dbReference type="Google" id="ProtNLM"/>
    </source>
</evidence>
<dbReference type="InterPro" id="IPR000700">
    <property type="entry name" value="PAS-assoc_C"/>
</dbReference>
<dbReference type="SUPFAM" id="SSF55073">
    <property type="entry name" value="Nucleotide cyclase"/>
    <property type="match status" value="1"/>
</dbReference>
<comment type="caution">
    <text evidence="4">The sequence shown here is derived from an EMBL/GenBank/DDBJ whole genome shotgun (WGS) entry which is preliminary data.</text>
</comment>
<dbReference type="SMART" id="SM00091">
    <property type="entry name" value="PAS"/>
    <property type="match status" value="2"/>
</dbReference>
<dbReference type="Proteomes" id="UP001628193">
    <property type="component" value="Unassembled WGS sequence"/>
</dbReference>
<name>A0ABQ0CB58_9PROT</name>
<sequence length="422" mass="46720">MNHQDELASIDAGQLTNLVTTMAHAIATRDQLQEILDVMVNPVIVSTPEGRVSKANQAACTLLERPPEELLGTEVWHLLAEGKLWVEACMLTITHQGAIRNQEGWLLSGKGRKIPVILSVSALRTQNGSLAGYVCSAQDISAQLNLQAALRASKDGFQSIVDKSVDGILILDEEGRVVFVNQTATHMLDREANAMIGLPFGFPVGSDNVTELDVVRADGQVGIVEMRTVISRWQEQDSLLVSLRDVTENVQLRDQLRQLSMEDELTGLNNRRGFFLLSSQELSVSERTHTHFLMFFIDLDGMKGINDRLGHKFGDQALVETAGIMRRAFRKSDILARLGGDEFLALSLRMKNDHAPADSIRTRLETELARLNAQPGRPFKLSFSIGHVEVNCQAGCNLEQLILEADAAMYQVKTAKRQNQTR</sequence>
<dbReference type="PANTHER" id="PTHR44757:SF2">
    <property type="entry name" value="BIOFILM ARCHITECTURE MAINTENANCE PROTEIN MBAA"/>
    <property type="match status" value="1"/>
</dbReference>
<dbReference type="InterPro" id="IPR001610">
    <property type="entry name" value="PAC"/>
</dbReference>
<dbReference type="CDD" id="cd01949">
    <property type="entry name" value="GGDEF"/>
    <property type="match status" value="1"/>
</dbReference>
<dbReference type="Pfam" id="PF13188">
    <property type="entry name" value="PAS_8"/>
    <property type="match status" value="1"/>
</dbReference>
<keyword evidence="5" id="KW-1185">Reference proteome</keyword>
<dbReference type="InterPro" id="IPR052155">
    <property type="entry name" value="Biofilm_reg_signaling"/>
</dbReference>
<dbReference type="SUPFAM" id="SSF55785">
    <property type="entry name" value="PYP-like sensor domain (PAS domain)"/>
    <property type="match status" value="2"/>
</dbReference>
<evidence type="ECO:0000259" key="1">
    <source>
        <dbReference type="PROSITE" id="PS50112"/>
    </source>
</evidence>
<evidence type="ECO:0000313" key="5">
    <source>
        <dbReference type="Proteomes" id="UP001628193"/>
    </source>
</evidence>
<dbReference type="PROSITE" id="PS50113">
    <property type="entry name" value="PAC"/>
    <property type="match status" value="1"/>
</dbReference>
<dbReference type="NCBIfam" id="TIGR00254">
    <property type="entry name" value="GGDEF"/>
    <property type="match status" value="1"/>
</dbReference>
<dbReference type="Gene3D" id="3.30.70.270">
    <property type="match status" value="1"/>
</dbReference>
<feature type="domain" description="GGDEF" evidence="3">
    <location>
        <begin position="290"/>
        <end position="422"/>
    </location>
</feature>